<keyword evidence="2" id="KW-1185">Reference proteome</keyword>
<reference evidence="2" key="1">
    <citation type="journal article" date="2019" name="Int. J. Syst. Evol. Microbiol.">
        <title>The Global Catalogue of Microorganisms (GCM) 10K type strain sequencing project: providing services to taxonomists for standard genome sequencing and annotation.</title>
        <authorList>
            <consortium name="The Broad Institute Genomics Platform"/>
            <consortium name="The Broad Institute Genome Sequencing Center for Infectious Disease"/>
            <person name="Wu L."/>
            <person name="Ma J."/>
        </authorList>
    </citation>
    <scope>NUCLEOTIDE SEQUENCE [LARGE SCALE GENOMIC DNA]</scope>
    <source>
        <strain evidence="2">CGMCC 4.7683</strain>
    </source>
</reference>
<gene>
    <name evidence="1" type="ORF">GCM10017790_59770</name>
</gene>
<dbReference type="RefSeq" id="WP_229908005.1">
    <property type="nucleotide sequence ID" value="NZ_BNAY01000007.1"/>
</dbReference>
<evidence type="ECO:0000313" key="2">
    <source>
        <dbReference type="Proteomes" id="UP000635387"/>
    </source>
</evidence>
<proteinExistence type="predicted"/>
<name>A0ABQ3M0S9_9PSEU</name>
<sequence>MTAHTPRSPATDDIPAAALLHTLLDRISADIPGALGAAVSITHHGEPLTVLVTTGIAEHVAPAQTQLFGGPIPDAAATAEPVLTDDLFTDPRWPELTLDTITCQFPSLASTWARVHGVAALPTYYDDGGGLSWSSPSPWTTPAPARLFGS</sequence>
<dbReference type="EMBL" id="BNAY01000007">
    <property type="protein sequence ID" value="GHH28630.1"/>
    <property type="molecule type" value="Genomic_DNA"/>
</dbReference>
<comment type="caution">
    <text evidence="1">The sequence shown here is derived from an EMBL/GenBank/DDBJ whole genome shotgun (WGS) entry which is preliminary data.</text>
</comment>
<protein>
    <submittedName>
        <fullName evidence="1">Uncharacterized protein</fullName>
    </submittedName>
</protein>
<dbReference type="Proteomes" id="UP000635387">
    <property type="component" value="Unassembled WGS sequence"/>
</dbReference>
<accession>A0ABQ3M0S9</accession>
<organism evidence="1 2">
    <name type="scientific">Amycolatopsis oliviviridis</name>
    <dbReference type="NCBI Taxonomy" id="1471590"/>
    <lineage>
        <taxon>Bacteria</taxon>
        <taxon>Bacillati</taxon>
        <taxon>Actinomycetota</taxon>
        <taxon>Actinomycetes</taxon>
        <taxon>Pseudonocardiales</taxon>
        <taxon>Pseudonocardiaceae</taxon>
        <taxon>Amycolatopsis</taxon>
    </lineage>
</organism>
<evidence type="ECO:0000313" key="1">
    <source>
        <dbReference type="EMBL" id="GHH28630.1"/>
    </source>
</evidence>